<dbReference type="EMBL" id="WNKY01000015">
    <property type="protein sequence ID" value="MTV38972.1"/>
    <property type="molecule type" value="Genomic_DNA"/>
</dbReference>
<protein>
    <recommendedName>
        <fullName evidence="5">Periplasmic heavy metal sensor</fullName>
    </recommendedName>
</protein>
<evidence type="ECO:0000313" key="4">
    <source>
        <dbReference type="Proteomes" id="UP000475582"/>
    </source>
</evidence>
<gene>
    <name evidence="3" type="ORF">GM676_15455</name>
</gene>
<sequence length="196" mass="20910">MRLLSLPLRRLSAALALSALLSPAFALPVTEMRAEDYLPMAAELKKSLNLNANQQTLWSQTESRTRKLLSERKARRERLQAATLAGTQGANVELRDLGKAMDEETNISAAEEKQLREWWLTVNDALTEGQRQTVVRLVGEQLQRVQDNGGGGRPERKEEGGGEHRGGKGGGRGGMGGGGMGVGVGAGGVNVNLPGG</sequence>
<dbReference type="AlphaFoldDB" id="A0A6L6PJ68"/>
<organism evidence="3 4">
    <name type="scientific">Duganella radicis</name>
    <dbReference type="NCBI Taxonomy" id="551988"/>
    <lineage>
        <taxon>Bacteria</taxon>
        <taxon>Pseudomonadati</taxon>
        <taxon>Pseudomonadota</taxon>
        <taxon>Betaproteobacteria</taxon>
        <taxon>Burkholderiales</taxon>
        <taxon>Oxalobacteraceae</taxon>
        <taxon>Telluria group</taxon>
        <taxon>Duganella</taxon>
    </lineage>
</organism>
<name>A0A6L6PJ68_9BURK</name>
<dbReference type="OrthoDB" id="8704585at2"/>
<feature type="compositionally biased region" description="Gly residues" evidence="1">
    <location>
        <begin position="168"/>
        <end position="196"/>
    </location>
</feature>
<accession>A0A6L6PJ68</accession>
<comment type="caution">
    <text evidence="3">The sequence shown here is derived from an EMBL/GenBank/DDBJ whole genome shotgun (WGS) entry which is preliminary data.</text>
</comment>
<reference evidence="3 4" key="1">
    <citation type="submission" date="2019-11" db="EMBL/GenBank/DDBJ databases">
        <title>Type strains purchased from KCTC, JCM and DSMZ.</title>
        <authorList>
            <person name="Lu H."/>
        </authorList>
    </citation>
    <scope>NUCLEOTIDE SEQUENCE [LARGE SCALE GENOMIC DNA]</scope>
    <source>
        <strain evidence="3 4">KCTC 22382</strain>
    </source>
</reference>
<feature type="signal peptide" evidence="2">
    <location>
        <begin position="1"/>
        <end position="26"/>
    </location>
</feature>
<feature type="chain" id="PRO_5027042965" description="Periplasmic heavy metal sensor" evidence="2">
    <location>
        <begin position="27"/>
        <end position="196"/>
    </location>
</feature>
<evidence type="ECO:0000256" key="1">
    <source>
        <dbReference type="SAM" id="MobiDB-lite"/>
    </source>
</evidence>
<proteinExistence type="predicted"/>
<keyword evidence="4" id="KW-1185">Reference proteome</keyword>
<evidence type="ECO:0000313" key="3">
    <source>
        <dbReference type="EMBL" id="MTV38972.1"/>
    </source>
</evidence>
<dbReference type="RefSeq" id="WP_155464542.1">
    <property type="nucleotide sequence ID" value="NZ_WNKY01000015.1"/>
</dbReference>
<evidence type="ECO:0000256" key="2">
    <source>
        <dbReference type="SAM" id="SignalP"/>
    </source>
</evidence>
<keyword evidence="2" id="KW-0732">Signal</keyword>
<evidence type="ECO:0008006" key="5">
    <source>
        <dbReference type="Google" id="ProtNLM"/>
    </source>
</evidence>
<dbReference type="Proteomes" id="UP000475582">
    <property type="component" value="Unassembled WGS sequence"/>
</dbReference>
<feature type="compositionally biased region" description="Basic and acidic residues" evidence="1">
    <location>
        <begin position="153"/>
        <end position="166"/>
    </location>
</feature>
<feature type="region of interest" description="Disordered" evidence="1">
    <location>
        <begin position="143"/>
        <end position="196"/>
    </location>
</feature>